<reference evidence="3 4" key="1">
    <citation type="submission" date="2019-05" db="EMBL/GenBank/DDBJ databases">
        <title>Emergence of the Ug99 lineage of the wheat stem rust pathogen through somatic hybridization.</title>
        <authorList>
            <person name="Li F."/>
            <person name="Upadhyaya N.M."/>
            <person name="Sperschneider J."/>
            <person name="Matny O."/>
            <person name="Nguyen-Phuc H."/>
            <person name="Mago R."/>
            <person name="Raley C."/>
            <person name="Miller M.E."/>
            <person name="Silverstein K.A.T."/>
            <person name="Henningsen E."/>
            <person name="Hirsch C.D."/>
            <person name="Visser B."/>
            <person name="Pretorius Z.A."/>
            <person name="Steffenson B.J."/>
            <person name="Schwessinger B."/>
            <person name="Dodds P.N."/>
            <person name="Figueroa M."/>
        </authorList>
    </citation>
    <scope>NUCLEOTIDE SEQUENCE [LARGE SCALE GENOMIC DNA]</scope>
    <source>
        <strain evidence="1">21-0</strain>
        <strain evidence="2 4">Ug99</strain>
    </source>
</reference>
<organism evidence="2 4">
    <name type="scientific">Puccinia graminis f. sp. tritici</name>
    <dbReference type="NCBI Taxonomy" id="56615"/>
    <lineage>
        <taxon>Eukaryota</taxon>
        <taxon>Fungi</taxon>
        <taxon>Dikarya</taxon>
        <taxon>Basidiomycota</taxon>
        <taxon>Pucciniomycotina</taxon>
        <taxon>Pucciniomycetes</taxon>
        <taxon>Pucciniales</taxon>
        <taxon>Pucciniaceae</taxon>
        <taxon>Puccinia</taxon>
    </lineage>
</organism>
<accession>A0A5B0S161</accession>
<proteinExistence type="predicted"/>
<evidence type="ECO:0000313" key="4">
    <source>
        <dbReference type="Proteomes" id="UP000325313"/>
    </source>
</evidence>
<gene>
    <name evidence="1" type="ORF">PGT21_004863</name>
    <name evidence="2" type="ORF">PGTUg99_013101</name>
</gene>
<keyword evidence="3" id="KW-1185">Reference proteome</keyword>
<evidence type="ECO:0000313" key="2">
    <source>
        <dbReference type="EMBL" id="KAA1130404.1"/>
    </source>
</evidence>
<dbReference type="Proteomes" id="UP000325313">
    <property type="component" value="Unassembled WGS sequence"/>
</dbReference>
<evidence type="ECO:0000313" key="1">
    <source>
        <dbReference type="EMBL" id="KAA1116212.1"/>
    </source>
</evidence>
<sequence length="191" mass="20925">MNSRLGRSSFPTDPWSGLATYHTQVLKLSVLLPPTPPPCLQLNNSPPPPPSCRCRRLNNPQAPLLSQSLVRHLESESTLLRLSLPGPLSRLALLSCQFAYHPATSSQKSNGTVLVYCPSLLQDHTNPVSRSAAGRLPAHLSLVVGLNQLFKWYRVPPPLLQLRGQTNPARRVAWSAHSISSPNQVRLLSIA</sequence>
<name>A0A5B0S161_PUCGR</name>
<dbReference type="EMBL" id="VSWC01000003">
    <property type="protein sequence ID" value="KAA1116212.1"/>
    <property type="molecule type" value="Genomic_DNA"/>
</dbReference>
<dbReference type="EMBL" id="VDEP01000109">
    <property type="protein sequence ID" value="KAA1130404.1"/>
    <property type="molecule type" value="Genomic_DNA"/>
</dbReference>
<evidence type="ECO:0000313" key="3">
    <source>
        <dbReference type="Proteomes" id="UP000324748"/>
    </source>
</evidence>
<dbReference type="Proteomes" id="UP000324748">
    <property type="component" value="Unassembled WGS sequence"/>
</dbReference>
<comment type="caution">
    <text evidence="2">The sequence shown here is derived from an EMBL/GenBank/DDBJ whole genome shotgun (WGS) entry which is preliminary data.</text>
</comment>
<dbReference type="AlphaFoldDB" id="A0A5B0S161"/>
<protein>
    <submittedName>
        <fullName evidence="2">Uncharacterized protein</fullName>
    </submittedName>
</protein>